<keyword evidence="3" id="KW-1185">Reference proteome</keyword>
<comment type="caution">
    <text evidence="2">The sequence shown here is derived from an EMBL/GenBank/DDBJ whole genome shotgun (WGS) entry which is preliminary data.</text>
</comment>
<evidence type="ECO:0000313" key="2">
    <source>
        <dbReference type="EMBL" id="KAG4414138.1"/>
    </source>
</evidence>
<dbReference type="Proteomes" id="UP000664132">
    <property type="component" value="Unassembled WGS sequence"/>
</dbReference>
<gene>
    <name evidence="2" type="ORF">IFR04_012744</name>
</gene>
<name>A0A8H7T8B5_9HELO</name>
<organism evidence="2 3">
    <name type="scientific">Cadophora malorum</name>
    <dbReference type="NCBI Taxonomy" id="108018"/>
    <lineage>
        <taxon>Eukaryota</taxon>
        <taxon>Fungi</taxon>
        <taxon>Dikarya</taxon>
        <taxon>Ascomycota</taxon>
        <taxon>Pezizomycotina</taxon>
        <taxon>Leotiomycetes</taxon>
        <taxon>Helotiales</taxon>
        <taxon>Ploettnerulaceae</taxon>
        <taxon>Cadophora</taxon>
    </lineage>
</organism>
<reference evidence="2" key="1">
    <citation type="submission" date="2021-02" db="EMBL/GenBank/DDBJ databases">
        <title>Genome sequence Cadophora malorum strain M34.</title>
        <authorList>
            <person name="Stefanovic E."/>
            <person name="Vu D."/>
            <person name="Scully C."/>
            <person name="Dijksterhuis J."/>
            <person name="Roader J."/>
            <person name="Houbraken J."/>
        </authorList>
    </citation>
    <scope>NUCLEOTIDE SEQUENCE</scope>
    <source>
        <strain evidence="2">M34</strain>
    </source>
</reference>
<accession>A0A8H7T8B5</accession>
<dbReference type="EMBL" id="JAFJYH010000280">
    <property type="protein sequence ID" value="KAG4414138.1"/>
    <property type="molecule type" value="Genomic_DNA"/>
</dbReference>
<protein>
    <submittedName>
        <fullName evidence="2">Uncharacterized protein</fullName>
    </submittedName>
</protein>
<feature type="region of interest" description="Disordered" evidence="1">
    <location>
        <begin position="1"/>
        <end position="25"/>
    </location>
</feature>
<evidence type="ECO:0000313" key="3">
    <source>
        <dbReference type="Proteomes" id="UP000664132"/>
    </source>
</evidence>
<dbReference type="AlphaFoldDB" id="A0A8H7T8B5"/>
<feature type="region of interest" description="Disordered" evidence="1">
    <location>
        <begin position="217"/>
        <end position="259"/>
    </location>
</feature>
<evidence type="ECO:0000256" key="1">
    <source>
        <dbReference type="SAM" id="MobiDB-lite"/>
    </source>
</evidence>
<sequence>MSYTTSDSGRLQGRNTADSRPNSLDLSMNTFETRISGSTIRISADPSIAYSGSSNFYETPGSLGSESPRDLSVYAGDRRQLSNSGGDRYSVRLIRTGRGTNTRLTSPTIISQDGKVLITHHGRAMRILRPSGGSIEASRLKLRDDPLKETVERIERTRGLSSIDRVIDYRRYNSSMTNRFSELVTITTHTPSRNGNFVQRAPRAGTQIVRTTQLTQLSDNGGDSNIHVESRSATQEDEFRKAQPSRLDAIPEEDPGSSTVLQSISGIHAEPPRRTRGSVITADDIELVLTRDILDSKQEESPRRNSV</sequence>
<proteinExistence type="predicted"/>
<dbReference type="OrthoDB" id="10590308at2759"/>